<keyword evidence="7" id="KW-0442">Lipid degradation</keyword>
<accession>A0A9Q0L1F2</accession>
<evidence type="ECO:0000313" key="10">
    <source>
        <dbReference type="EMBL" id="KAJ4980510.1"/>
    </source>
</evidence>
<dbReference type="GO" id="GO:0016042">
    <property type="term" value="P:lipid catabolic process"/>
    <property type="evidence" value="ECO:0007669"/>
    <property type="project" value="UniProtKB-KW"/>
</dbReference>
<comment type="similarity">
    <text evidence="2">Belongs to the AB hydrolase superfamily. Lipase family.</text>
</comment>
<dbReference type="InterPro" id="IPR002921">
    <property type="entry name" value="Fungal_lipase-type"/>
</dbReference>
<dbReference type="GO" id="GO:0008970">
    <property type="term" value="F:phospholipase A1 activity"/>
    <property type="evidence" value="ECO:0007669"/>
    <property type="project" value="UniProtKB-ARBA"/>
</dbReference>
<evidence type="ECO:0000256" key="4">
    <source>
        <dbReference type="ARBA" id="ARBA00022640"/>
    </source>
</evidence>
<dbReference type="PANTHER" id="PTHR31403">
    <property type="entry name" value="PHOSPHOLIPASE A1-IBETA2, CHLOROPLASTIC"/>
    <property type="match status" value="1"/>
</dbReference>
<comment type="caution">
    <text evidence="10">The sequence shown here is derived from an EMBL/GenBank/DDBJ whole genome shotgun (WGS) entry which is preliminary data.</text>
</comment>
<keyword evidence="5" id="KW-0378">Hydrolase</keyword>
<evidence type="ECO:0000256" key="3">
    <source>
        <dbReference type="ARBA" id="ARBA00022528"/>
    </source>
</evidence>
<organism evidence="10 11">
    <name type="scientific">Protea cynaroides</name>
    <dbReference type="NCBI Taxonomy" id="273540"/>
    <lineage>
        <taxon>Eukaryota</taxon>
        <taxon>Viridiplantae</taxon>
        <taxon>Streptophyta</taxon>
        <taxon>Embryophyta</taxon>
        <taxon>Tracheophyta</taxon>
        <taxon>Spermatophyta</taxon>
        <taxon>Magnoliopsida</taxon>
        <taxon>Proteales</taxon>
        <taxon>Proteaceae</taxon>
        <taxon>Protea</taxon>
    </lineage>
</organism>
<keyword evidence="3" id="KW-0150">Chloroplast</keyword>
<keyword evidence="8" id="KW-0443">Lipid metabolism</keyword>
<keyword evidence="4" id="KW-0934">Plastid</keyword>
<comment type="subcellular location">
    <subcellularLocation>
        <location evidence="1">Plastid</location>
        <location evidence="1">Chloroplast</location>
    </subcellularLocation>
</comment>
<sequence>MKTITPNIHPHLVGCNERSLVIHAHQKATLPPQQHQTANRAARLTQLFLSLPILHLENPHPAEQHPCIDWKNLYHHKETVPESPKEDLSSKWREIHGLLDWDNLLDPLHPWLRREIIKYGEFTQATYDAFDFDSFSEYCGSCRYNCHKLFDKLGLGKNGYMVSNYFYAMSHIDVPWWLQKSHLMDRWSKDSNWMGYVAISNDDESLRIGRRDIVVAWRGTVAPCEWFEDLQGNLDNLGDGDGDVKVEHGFLDIYTSKSESTRYNESSASEQVMKEVSRLVNLYREKGEEVSLTITGHSLGGALALLNAYEAAKAIPGLPISVISFGAPRVGNSAFKEKLCEMGVKILRLVVKQDLVPKMPGIMFNEGLQKFDEITRTSKWHYTHVGTELKLDVHASPYLKKGFNFSGFHSLETYLHLVDGFQSTTSTFRVDARRDLALVNKASGMLMNELRIPECWHQLANKGLVLNSYGRWVRPKRDSEDIPSPPSGESSNQAFVDMYTDYEGIVEPFVFAS</sequence>
<keyword evidence="11" id="KW-1185">Reference proteome</keyword>
<dbReference type="Pfam" id="PF01764">
    <property type="entry name" value="Lipase_3"/>
    <property type="match status" value="1"/>
</dbReference>
<proteinExistence type="inferred from homology"/>
<evidence type="ECO:0000256" key="5">
    <source>
        <dbReference type="ARBA" id="ARBA00022801"/>
    </source>
</evidence>
<dbReference type="InterPro" id="IPR029058">
    <property type="entry name" value="AB_hydrolase_fold"/>
</dbReference>
<dbReference type="SUPFAM" id="SSF53474">
    <property type="entry name" value="alpha/beta-Hydrolases"/>
    <property type="match status" value="1"/>
</dbReference>
<feature type="domain" description="Fungal lipase-type" evidence="9">
    <location>
        <begin position="214"/>
        <end position="362"/>
    </location>
</feature>
<dbReference type="Gene3D" id="3.40.50.1820">
    <property type="entry name" value="alpha/beta hydrolase"/>
    <property type="match status" value="1"/>
</dbReference>
<evidence type="ECO:0000256" key="8">
    <source>
        <dbReference type="ARBA" id="ARBA00023098"/>
    </source>
</evidence>
<evidence type="ECO:0000256" key="7">
    <source>
        <dbReference type="ARBA" id="ARBA00022963"/>
    </source>
</evidence>
<dbReference type="CDD" id="cd00519">
    <property type="entry name" value="Lipase_3"/>
    <property type="match status" value="1"/>
</dbReference>
<dbReference type="OrthoDB" id="426718at2759"/>
<dbReference type="GO" id="GO:0009507">
    <property type="term" value="C:chloroplast"/>
    <property type="evidence" value="ECO:0007669"/>
    <property type="project" value="UniProtKB-SubCell"/>
</dbReference>
<evidence type="ECO:0000313" key="11">
    <source>
        <dbReference type="Proteomes" id="UP001141806"/>
    </source>
</evidence>
<dbReference type="PANTHER" id="PTHR31403:SF11">
    <property type="entry name" value="OS12G0614500 PROTEIN"/>
    <property type="match status" value="1"/>
</dbReference>
<dbReference type="FunFam" id="3.40.50.1820:FF:000065">
    <property type="entry name" value="Phospholipase A1-II 3"/>
    <property type="match status" value="1"/>
</dbReference>
<evidence type="ECO:0000256" key="2">
    <source>
        <dbReference type="ARBA" id="ARBA00010701"/>
    </source>
</evidence>
<evidence type="ECO:0000256" key="6">
    <source>
        <dbReference type="ARBA" id="ARBA00022946"/>
    </source>
</evidence>
<dbReference type="Proteomes" id="UP001141806">
    <property type="component" value="Unassembled WGS sequence"/>
</dbReference>
<reference evidence="10" key="1">
    <citation type="journal article" date="2023" name="Plant J.">
        <title>The genome of the king protea, Protea cynaroides.</title>
        <authorList>
            <person name="Chang J."/>
            <person name="Duong T.A."/>
            <person name="Schoeman C."/>
            <person name="Ma X."/>
            <person name="Roodt D."/>
            <person name="Barker N."/>
            <person name="Li Z."/>
            <person name="Van de Peer Y."/>
            <person name="Mizrachi E."/>
        </authorList>
    </citation>
    <scope>NUCLEOTIDE SEQUENCE</scope>
    <source>
        <tissue evidence="10">Young leaves</tissue>
    </source>
</reference>
<keyword evidence="6" id="KW-0809">Transit peptide</keyword>
<evidence type="ECO:0000259" key="9">
    <source>
        <dbReference type="Pfam" id="PF01764"/>
    </source>
</evidence>
<protein>
    <recommendedName>
        <fullName evidence="9">Fungal lipase-type domain-containing protein</fullName>
    </recommendedName>
</protein>
<evidence type="ECO:0000256" key="1">
    <source>
        <dbReference type="ARBA" id="ARBA00004229"/>
    </source>
</evidence>
<dbReference type="EMBL" id="JAMYWD010000001">
    <property type="protein sequence ID" value="KAJ4980510.1"/>
    <property type="molecule type" value="Genomic_DNA"/>
</dbReference>
<gene>
    <name evidence="10" type="ORF">NE237_031347</name>
</gene>
<name>A0A9Q0L1F2_9MAGN</name>
<dbReference type="AlphaFoldDB" id="A0A9Q0L1F2"/>